<name>A0A6A7AF03_9PLEO</name>
<sequence>MYVNGLLLCVGGLDGWGWGHSVLRFPKTETKAKTEVCVGGKIKKPEKAGASKGCAAIPRVRQFQRKVRDKISQYVMNKEKGRCDTSLLESAQHKTPEHLLEEENTLTSPLLKLPAELRNAIFKFTYDDTVYMMFENGAILSSSTSHMFTCLNNTHFASRQLHREKFGLEYKVDKRRIMSGDVFTTLWRAQDWRLKDIKKLEITGLDLNENPDAVILDDMIIKTAWEQPEATIIVQVPGLRFQAKHVKKRQRRKDVKELNAPNLRSVPPKPTFDEDELRRLVTQSNGAYIKNMLLTVFKNDIEELVKEVKIWHKMGL</sequence>
<organism evidence="1 2">
    <name type="scientific">Ophiobolus disseminans</name>
    <dbReference type="NCBI Taxonomy" id="1469910"/>
    <lineage>
        <taxon>Eukaryota</taxon>
        <taxon>Fungi</taxon>
        <taxon>Dikarya</taxon>
        <taxon>Ascomycota</taxon>
        <taxon>Pezizomycotina</taxon>
        <taxon>Dothideomycetes</taxon>
        <taxon>Pleosporomycetidae</taxon>
        <taxon>Pleosporales</taxon>
        <taxon>Pleosporineae</taxon>
        <taxon>Phaeosphaeriaceae</taxon>
        <taxon>Ophiobolus</taxon>
    </lineage>
</organism>
<keyword evidence="2" id="KW-1185">Reference proteome</keyword>
<evidence type="ECO:0000313" key="1">
    <source>
        <dbReference type="EMBL" id="KAF2831165.1"/>
    </source>
</evidence>
<proteinExistence type="predicted"/>
<dbReference type="Proteomes" id="UP000799424">
    <property type="component" value="Unassembled WGS sequence"/>
</dbReference>
<accession>A0A6A7AF03</accession>
<reference evidence="1" key="1">
    <citation type="journal article" date="2020" name="Stud. Mycol.">
        <title>101 Dothideomycetes genomes: a test case for predicting lifestyles and emergence of pathogens.</title>
        <authorList>
            <person name="Haridas S."/>
            <person name="Albert R."/>
            <person name="Binder M."/>
            <person name="Bloem J."/>
            <person name="Labutti K."/>
            <person name="Salamov A."/>
            <person name="Andreopoulos B."/>
            <person name="Baker S."/>
            <person name="Barry K."/>
            <person name="Bills G."/>
            <person name="Bluhm B."/>
            <person name="Cannon C."/>
            <person name="Castanera R."/>
            <person name="Culley D."/>
            <person name="Daum C."/>
            <person name="Ezra D."/>
            <person name="Gonzalez J."/>
            <person name="Henrissat B."/>
            <person name="Kuo A."/>
            <person name="Liang C."/>
            <person name="Lipzen A."/>
            <person name="Lutzoni F."/>
            <person name="Magnuson J."/>
            <person name="Mondo S."/>
            <person name="Nolan M."/>
            <person name="Ohm R."/>
            <person name="Pangilinan J."/>
            <person name="Park H.-J."/>
            <person name="Ramirez L."/>
            <person name="Alfaro M."/>
            <person name="Sun H."/>
            <person name="Tritt A."/>
            <person name="Yoshinaga Y."/>
            <person name="Zwiers L.-H."/>
            <person name="Turgeon B."/>
            <person name="Goodwin S."/>
            <person name="Spatafora J."/>
            <person name="Crous P."/>
            <person name="Grigoriev I."/>
        </authorList>
    </citation>
    <scope>NUCLEOTIDE SEQUENCE</scope>
    <source>
        <strain evidence="1">CBS 113818</strain>
    </source>
</reference>
<dbReference type="AlphaFoldDB" id="A0A6A7AF03"/>
<protein>
    <submittedName>
        <fullName evidence="1">Uncharacterized protein</fullName>
    </submittedName>
</protein>
<gene>
    <name evidence="1" type="ORF">CC86DRAFT_463125</name>
</gene>
<evidence type="ECO:0000313" key="2">
    <source>
        <dbReference type="Proteomes" id="UP000799424"/>
    </source>
</evidence>
<dbReference type="EMBL" id="MU006218">
    <property type="protein sequence ID" value="KAF2831165.1"/>
    <property type="molecule type" value="Genomic_DNA"/>
</dbReference>